<dbReference type="PROSITE" id="PS50995">
    <property type="entry name" value="HTH_MARR_2"/>
    <property type="match status" value="1"/>
</dbReference>
<organism evidence="2 3">
    <name type="scientific">Nocardia pseudobrasiliensis</name>
    <dbReference type="NCBI Taxonomy" id="45979"/>
    <lineage>
        <taxon>Bacteria</taxon>
        <taxon>Bacillati</taxon>
        <taxon>Actinomycetota</taxon>
        <taxon>Actinomycetes</taxon>
        <taxon>Mycobacteriales</taxon>
        <taxon>Nocardiaceae</taxon>
        <taxon>Nocardia</taxon>
    </lineage>
</organism>
<name>A0A370IEF6_9NOCA</name>
<dbReference type="InterPro" id="IPR000835">
    <property type="entry name" value="HTH_MarR-typ"/>
</dbReference>
<dbReference type="SMART" id="SM00347">
    <property type="entry name" value="HTH_MARR"/>
    <property type="match status" value="1"/>
</dbReference>
<dbReference type="InterPro" id="IPR036390">
    <property type="entry name" value="WH_DNA-bd_sf"/>
</dbReference>
<feature type="domain" description="HTH marR-type" evidence="1">
    <location>
        <begin position="8"/>
        <end position="139"/>
    </location>
</feature>
<sequence length="139" mass="15623">MPDESPTPDEVWRLLSHVVMDSRDPWKRAVVERTGMPFSRFRVLRRLLPGPLSVKELARAATMDAPAATVSVNDLEERGLVVRTIDPNNRRCKLVTITDAGIEMVEFAKATPDPAPEPLTALSAAELRQLRDLLRKLER</sequence>
<dbReference type="Gene3D" id="1.10.10.10">
    <property type="entry name" value="Winged helix-like DNA-binding domain superfamily/Winged helix DNA-binding domain"/>
    <property type="match status" value="1"/>
</dbReference>
<reference evidence="2 3" key="1">
    <citation type="submission" date="2018-07" db="EMBL/GenBank/DDBJ databases">
        <title>Genomic Encyclopedia of Type Strains, Phase IV (KMG-IV): sequencing the most valuable type-strain genomes for metagenomic binning, comparative biology and taxonomic classification.</title>
        <authorList>
            <person name="Goeker M."/>
        </authorList>
    </citation>
    <scope>NUCLEOTIDE SEQUENCE [LARGE SCALE GENOMIC DNA]</scope>
    <source>
        <strain evidence="2 3">DSM 44290</strain>
    </source>
</reference>
<dbReference type="Proteomes" id="UP000254869">
    <property type="component" value="Unassembled WGS sequence"/>
</dbReference>
<dbReference type="EMBL" id="QQBC01000002">
    <property type="protein sequence ID" value="RDI67814.1"/>
    <property type="molecule type" value="Genomic_DNA"/>
</dbReference>
<accession>A0A370IEF6</accession>
<dbReference type="InterPro" id="IPR039422">
    <property type="entry name" value="MarR/SlyA-like"/>
</dbReference>
<protein>
    <submittedName>
        <fullName evidence="2">MarR family transcriptional regulator</fullName>
    </submittedName>
</protein>
<dbReference type="PANTHER" id="PTHR33164">
    <property type="entry name" value="TRANSCRIPTIONAL REGULATOR, MARR FAMILY"/>
    <property type="match status" value="1"/>
</dbReference>
<dbReference type="PANTHER" id="PTHR33164:SF99">
    <property type="entry name" value="MARR FAMILY REGULATORY PROTEIN"/>
    <property type="match status" value="1"/>
</dbReference>
<dbReference type="InterPro" id="IPR011991">
    <property type="entry name" value="ArsR-like_HTH"/>
</dbReference>
<evidence type="ECO:0000259" key="1">
    <source>
        <dbReference type="PROSITE" id="PS50995"/>
    </source>
</evidence>
<dbReference type="AlphaFoldDB" id="A0A370IEF6"/>
<dbReference type="CDD" id="cd00090">
    <property type="entry name" value="HTH_ARSR"/>
    <property type="match status" value="1"/>
</dbReference>
<dbReference type="STRING" id="1210086.GCA_001613105_07291"/>
<dbReference type="SUPFAM" id="SSF46785">
    <property type="entry name" value="Winged helix' DNA-binding domain"/>
    <property type="match status" value="1"/>
</dbReference>
<proteinExistence type="predicted"/>
<dbReference type="GO" id="GO:0003700">
    <property type="term" value="F:DNA-binding transcription factor activity"/>
    <property type="evidence" value="ECO:0007669"/>
    <property type="project" value="InterPro"/>
</dbReference>
<gene>
    <name evidence="2" type="ORF">DFR76_102214</name>
</gene>
<evidence type="ECO:0000313" key="2">
    <source>
        <dbReference type="EMBL" id="RDI67814.1"/>
    </source>
</evidence>
<dbReference type="RefSeq" id="WP_062513838.1">
    <property type="nucleotide sequence ID" value="NZ_QQBC01000002.1"/>
</dbReference>
<evidence type="ECO:0000313" key="3">
    <source>
        <dbReference type="Proteomes" id="UP000254869"/>
    </source>
</evidence>
<dbReference type="Pfam" id="PF12802">
    <property type="entry name" value="MarR_2"/>
    <property type="match status" value="1"/>
</dbReference>
<dbReference type="GO" id="GO:0006950">
    <property type="term" value="P:response to stress"/>
    <property type="evidence" value="ECO:0007669"/>
    <property type="project" value="TreeGrafter"/>
</dbReference>
<dbReference type="InterPro" id="IPR036388">
    <property type="entry name" value="WH-like_DNA-bd_sf"/>
</dbReference>
<dbReference type="PRINTS" id="PR00598">
    <property type="entry name" value="HTHMARR"/>
</dbReference>
<comment type="caution">
    <text evidence="2">The sequence shown here is derived from an EMBL/GenBank/DDBJ whole genome shotgun (WGS) entry which is preliminary data.</text>
</comment>
<keyword evidence="3" id="KW-1185">Reference proteome</keyword>